<comment type="subcellular location">
    <subcellularLocation>
        <location evidence="1">Membrane</location>
        <topology evidence="1">Multi-pass membrane protein</topology>
    </subcellularLocation>
</comment>
<feature type="transmembrane region" description="Helical" evidence="6">
    <location>
        <begin position="229"/>
        <end position="250"/>
    </location>
</feature>
<dbReference type="InterPro" id="IPR020846">
    <property type="entry name" value="MFS_dom"/>
</dbReference>
<feature type="transmembrane region" description="Helical" evidence="6">
    <location>
        <begin position="344"/>
        <end position="365"/>
    </location>
</feature>
<dbReference type="InterPro" id="IPR011701">
    <property type="entry name" value="MFS"/>
</dbReference>
<feature type="domain" description="Major facilitator superfamily (MFS) profile" evidence="7">
    <location>
        <begin position="74"/>
        <end position="544"/>
    </location>
</feature>
<feature type="transmembrane region" description="Helical" evidence="6">
    <location>
        <begin position="271"/>
        <end position="294"/>
    </location>
</feature>
<dbReference type="PANTHER" id="PTHR42718:SF10">
    <property type="entry name" value="TRANSPORTER, PUTATIVE (AFU_ORTHOLOGUE AFUA_8G06760)-RELATED"/>
    <property type="match status" value="1"/>
</dbReference>
<keyword evidence="2 6" id="KW-0812">Transmembrane</keyword>
<gene>
    <name evidence="8" type="ORF">IFR04_008685</name>
</gene>
<dbReference type="Gene3D" id="1.20.1250.20">
    <property type="entry name" value="MFS general substrate transporter like domains"/>
    <property type="match status" value="2"/>
</dbReference>
<reference evidence="8" key="1">
    <citation type="submission" date="2021-02" db="EMBL/GenBank/DDBJ databases">
        <title>Genome sequence Cadophora malorum strain M34.</title>
        <authorList>
            <person name="Stefanovic E."/>
            <person name="Vu D."/>
            <person name="Scully C."/>
            <person name="Dijksterhuis J."/>
            <person name="Roader J."/>
            <person name="Houbraken J."/>
        </authorList>
    </citation>
    <scope>NUCLEOTIDE SEQUENCE</scope>
    <source>
        <strain evidence="8">M34</strain>
    </source>
</reference>
<feature type="compositionally biased region" description="Basic and acidic residues" evidence="5">
    <location>
        <begin position="35"/>
        <end position="47"/>
    </location>
</feature>
<accession>A0A8H7TE68</accession>
<feature type="transmembrane region" description="Helical" evidence="6">
    <location>
        <begin position="198"/>
        <end position="223"/>
    </location>
</feature>
<proteinExistence type="predicted"/>
<feature type="transmembrane region" description="Helical" evidence="6">
    <location>
        <begin position="434"/>
        <end position="460"/>
    </location>
</feature>
<feature type="transmembrane region" description="Helical" evidence="6">
    <location>
        <begin position="164"/>
        <end position="186"/>
    </location>
</feature>
<dbReference type="OrthoDB" id="2130629at2759"/>
<dbReference type="InterPro" id="IPR036259">
    <property type="entry name" value="MFS_trans_sf"/>
</dbReference>
<dbReference type="GO" id="GO:0016020">
    <property type="term" value="C:membrane"/>
    <property type="evidence" value="ECO:0007669"/>
    <property type="project" value="UniProtKB-SubCell"/>
</dbReference>
<feature type="transmembrane region" description="Helical" evidence="6">
    <location>
        <begin position="73"/>
        <end position="97"/>
    </location>
</feature>
<feature type="transmembrane region" description="Helical" evidence="6">
    <location>
        <begin position="410"/>
        <end position="428"/>
    </location>
</feature>
<dbReference type="Proteomes" id="UP000664132">
    <property type="component" value="Unassembled WGS sequence"/>
</dbReference>
<sequence length="551" mass="58843">MSTTATNTIEESFCVPGIELNQVIYSVPAQSVSSSDERRDTSPRDTPLETSYRANDSFNNANTETISKWRATLIVASISSISLIGSMLGGIIVVSLPTMARDLGIPDSLLLWPASVSPLACGCTLLIAGSISDVVGSRKVYLVGEFVLVATTIVSGVSRTGTELIIFRAASGVGLSLCLPSSVSLITSHIPRGTYQNVAFACLGAGQPLGFSIGLVIGGLFVQSIGWRVGYYIAAGLIFATLLISFSGIPADSQPADQTYASLIRRLKTEIDWLGCILLSASLGLFSYVFAILASGASHFVAPAPLTLFCIAFLLLGTFIYHSHRQERLNRQCIIPPSLWKNRVFTCLCITVYVIWGVFDAMQFFLTLFFQEIQGLSPIQTSLRFLPMVVTGAGANLLTGWLVKRVRADILILISAFVTAVAPLLMAVVKPEWSYWICAFVAVACTPVCADVLFTVANLVITSVFPLQTHGLAGGVFNTVSNIGASFALGLTAVVASSVSMTKDGNMQSITETLMYGYRATFWLCFGVNIIVLGVIGLGLKTIGKVGLKEE</sequence>
<evidence type="ECO:0000256" key="1">
    <source>
        <dbReference type="ARBA" id="ARBA00004141"/>
    </source>
</evidence>
<evidence type="ECO:0000256" key="3">
    <source>
        <dbReference type="ARBA" id="ARBA00022989"/>
    </source>
</evidence>
<keyword evidence="3 6" id="KW-1133">Transmembrane helix</keyword>
<evidence type="ECO:0000313" key="9">
    <source>
        <dbReference type="Proteomes" id="UP000664132"/>
    </source>
</evidence>
<dbReference type="GO" id="GO:0022857">
    <property type="term" value="F:transmembrane transporter activity"/>
    <property type="evidence" value="ECO:0007669"/>
    <property type="project" value="InterPro"/>
</dbReference>
<keyword evidence="9" id="KW-1185">Reference proteome</keyword>
<organism evidence="8 9">
    <name type="scientific">Cadophora malorum</name>
    <dbReference type="NCBI Taxonomy" id="108018"/>
    <lineage>
        <taxon>Eukaryota</taxon>
        <taxon>Fungi</taxon>
        <taxon>Dikarya</taxon>
        <taxon>Ascomycota</taxon>
        <taxon>Pezizomycotina</taxon>
        <taxon>Leotiomycetes</taxon>
        <taxon>Helotiales</taxon>
        <taxon>Ploettnerulaceae</taxon>
        <taxon>Cadophora</taxon>
    </lineage>
</organism>
<comment type="caution">
    <text evidence="8">The sequence shown here is derived from an EMBL/GenBank/DDBJ whole genome shotgun (WGS) entry which is preliminary data.</text>
</comment>
<evidence type="ECO:0000256" key="4">
    <source>
        <dbReference type="ARBA" id="ARBA00023136"/>
    </source>
</evidence>
<feature type="transmembrane region" description="Helical" evidence="6">
    <location>
        <begin position="109"/>
        <end position="128"/>
    </location>
</feature>
<keyword evidence="4 6" id="KW-0472">Membrane</keyword>
<feature type="transmembrane region" description="Helical" evidence="6">
    <location>
        <begin position="300"/>
        <end position="323"/>
    </location>
</feature>
<dbReference type="PROSITE" id="PS50850">
    <property type="entry name" value="MFS"/>
    <property type="match status" value="1"/>
</dbReference>
<evidence type="ECO:0000259" key="7">
    <source>
        <dbReference type="PROSITE" id="PS50850"/>
    </source>
</evidence>
<feature type="transmembrane region" description="Helical" evidence="6">
    <location>
        <begin position="472"/>
        <end position="496"/>
    </location>
</feature>
<dbReference type="SUPFAM" id="SSF103473">
    <property type="entry name" value="MFS general substrate transporter"/>
    <property type="match status" value="1"/>
</dbReference>
<dbReference type="EMBL" id="JAFJYH010000135">
    <property type="protein sequence ID" value="KAG4418164.1"/>
    <property type="molecule type" value="Genomic_DNA"/>
</dbReference>
<feature type="transmembrane region" description="Helical" evidence="6">
    <location>
        <begin position="140"/>
        <end position="158"/>
    </location>
</feature>
<feature type="transmembrane region" description="Helical" evidence="6">
    <location>
        <begin position="516"/>
        <end position="540"/>
    </location>
</feature>
<name>A0A8H7TE68_9HELO</name>
<evidence type="ECO:0000256" key="2">
    <source>
        <dbReference type="ARBA" id="ARBA00022692"/>
    </source>
</evidence>
<evidence type="ECO:0000256" key="5">
    <source>
        <dbReference type="SAM" id="MobiDB-lite"/>
    </source>
</evidence>
<evidence type="ECO:0000256" key="6">
    <source>
        <dbReference type="SAM" id="Phobius"/>
    </source>
</evidence>
<dbReference type="Pfam" id="PF07690">
    <property type="entry name" value="MFS_1"/>
    <property type="match status" value="1"/>
</dbReference>
<dbReference type="AlphaFoldDB" id="A0A8H7TE68"/>
<protein>
    <recommendedName>
        <fullName evidence="7">Major facilitator superfamily (MFS) profile domain-containing protein</fullName>
    </recommendedName>
</protein>
<feature type="transmembrane region" description="Helical" evidence="6">
    <location>
        <begin position="385"/>
        <end position="403"/>
    </location>
</feature>
<feature type="region of interest" description="Disordered" evidence="5">
    <location>
        <begin position="31"/>
        <end position="55"/>
    </location>
</feature>
<evidence type="ECO:0000313" key="8">
    <source>
        <dbReference type="EMBL" id="KAG4418164.1"/>
    </source>
</evidence>
<dbReference type="PANTHER" id="PTHR42718">
    <property type="entry name" value="MAJOR FACILITATOR SUPERFAMILY MULTIDRUG TRANSPORTER MFSC"/>
    <property type="match status" value="1"/>
</dbReference>